<dbReference type="Pfam" id="PF02534">
    <property type="entry name" value="T4SS-DNA_transf"/>
    <property type="match status" value="1"/>
</dbReference>
<evidence type="ECO:0000313" key="8">
    <source>
        <dbReference type="Proteomes" id="UP001327027"/>
    </source>
</evidence>
<comment type="subcellular location">
    <subcellularLocation>
        <location evidence="1">Cell membrane</location>
        <topology evidence="1">Multi-pass membrane protein</topology>
    </subcellularLocation>
</comment>
<dbReference type="PANTHER" id="PTHR37937">
    <property type="entry name" value="CONJUGATIVE TRANSFER: DNA TRANSPORT"/>
    <property type="match status" value="1"/>
</dbReference>
<evidence type="ECO:0000313" key="7">
    <source>
        <dbReference type="EMBL" id="MEB3344330.1"/>
    </source>
</evidence>
<evidence type="ECO:0000256" key="4">
    <source>
        <dbReference type="ARBA" id="ARBA00022692"/>
    </source>
</evidence>
<keyword evidence="6" id="KW-0472">Membrane</keyword>
<dbReference type="SUPFAM" id="SSF52540">
    <property type="entry name" value="P-loop containing nucleoside triphosphate hydrolases"/>
    <property type="match status" value="1"/>
</dbReference>
<name>A0ABU5ZQH9_9FLAO</name>
<evidence type="ECO:0000256" key="3">
    <source>
        <dbReference type="ARBA" id="ARBA00022475"/>
    </source>
</evidence>
<evidence type="ECO:0000256" key="5">
    <source>
        <dbReference type="ARBA" id="ARBA00022989"/>
    </source>
</evidence>
<evidence type="ECO:0000256" key="1">
    <source>
        <dbReference type="ARBA" id="ARBA00004651"/>
    </source>
</evidence>
<dbReference type="Gene3D" id="3.40.50.300">
    <property type="entry name" value="P-loop containing nucleotide triphosphate hydrolases"/>
    <property type="match status" value="1"/>
</dbReference>
<proteinExistence type="inferred from homology"/>
<dbReference type="CDD" id="cd01127">
    <property type="entry name" value="TrwB_TraG_TraD_VirD4"/>
    <property type="match status" value="1"/>
</dbReference>
<evidence type="ECO:0000256" key="6">
    <source>
        <dbReference type="ARBA" id="ARBA00023136"/>
    </source>
</evidence>
<dbReference type="InterPro" id="IPR027417">
    <property type="entry name" value="P-loop_NTPase"/>
</dbReference>
<comment type="similarity">
    <text evidence="2">Belongs to the VirD4/TraG family.</text>
</comment>
<protein>
    <submittedName>
        <fullName evidence="7">Type IV secretory system conjugative DNA transfer family protein</fullName>
    </submittedName>
</protein>
<keyword evidence="3" id="KW-1003">Cell membrane</keyword>
<dbReference type="EMBL" id="JAYKLX010000001">
    <property type="protein sequence ID" value="MEB3344330.1"/>
    <property type="molecule type" value="Genomic_DNA"/>
</dbReference>
<dbReference type="InterPro" id="IPR003688">
    <property type="entry name" value="TraG/VirD4"/>
</dbReference>
<keyword evidence="4" id="KW-0812">Transmembrane</keyword>
<dbReference type="InterPro" id="IPR051539">
    <property type="entry name" value="T4SS-coupling_protein"/>
</dbReference>
<comment type="caution">
    <text evidence="7">The sequence shown here is derived from an EMBL/GenBank/DDBJ whole genome shotgun (WGS) entry which is preliminary data.</text>
</comment>
<accession>A0ABU5ZQH9</accession>
<dbReference type="RefSeq" id="WP_324178377.1">
    <property type="nucleotide sequence ID" value="NZ_BAABAW010000016.1"/>
</dbReference>
<evidence type="ECO:0000256" key="2">
    <source>
        <dbReference type="ARBA" id="ARBA00008806"/>
    </source>
</evidence>
<keyword evidence="8" id="KW-1185">Reference proteome</keyword>
<dbReference type="Proteomes" id="UP001327027">
    <property type="component" value="Unassembled WGS sequence"/>
</dbReference>
<sequence length="509" mass="57170">MISPIIVGLIYGITWGVKIYKKRKSQESEKKKNDTVNKDMSNAFVFNTNKGDLILSNPFRGIYIQGGSGAGKSKSFMFPMIAQCAQKRYAGILYDLKDDLWGYAFHHYQSCENITPYLINFKDATRSIRVNPLNPDLMKKSAYAHEYAQTLMYNLSPASIKNESYFMMDAKSVLTGLIWYLKLEHPKFCTLPHIVSLILNNDITPILDVVAQNDETAGMVASVRQALKNDAAKQVAGVISTLQANLSKLNTPDLFWILSGNDIDLDINDPEDPKFISIVNESTLSQTYAPVISLIISVASKQMNQPNKHKSIIILDEAPTLYIKGFEEIPATARSNKVATVYSAQDIHQLYDKYGHEKAQVMISNLGNQFYGRVVNKNSAKVVSELFGKADKKYATVSRGNSYKSGLLMDHGNSSSNNISESFQERDRVKVTDVMNLQPGEFYGVIAEGNKKEILKAKFAGDHNTDVDYQFQLRTTERLNKENYHNIIAESRSILKIQNSGENTNLIQY</sequence>
<reference evidence="7 8" key="1">
    <citation type="journal article" date="2013" name="Int. J. Syst. Evol. Microbiol.">
        <title>Aquimarina gracilis sp. nov., isolated from the gut microflora of a mussel, Mytilus coruscus, and emended description of Aquimarina spongiae.</title>
        <authorList>
            <person name="Park S.C."/>
            <person name="Choe H.N."/>
            <person name="Baik K.S."/>
            <person name="Seong C.N."/>
        </authorList>
    </citation>
    <scope>NUCLEOTIDE SEQUENCE [LARGE SCALE GENOMIC DNA]</scope>
    <source>
        <strain evidence="7 8">PSC32</strain>
    </source>
</reference>
<organism evidence="7 8">
    <name type="scientific">Aquimarina gracilis</name>
    <dbReference type="NCBI Taxonomy" id="874422"/>
    <lineage>
        <taxon>Bacteria</taxon>
        <taxon>Pseudomonadati</taxon>
        <taxon>Bacteroidota</taxon>
        <taxon>Flavobacteriia</taxon>
        <taxon>Flavobacteriales</taxon>
        <taxon>Flavobacteriaceae</taxon>
        <taxon>Aquimarina</taxon>
    </lineage>
</organism>
<gene>
    <name evidence="7" type="ORF">U6A24_02600</name>
</gene>
<dbReference type="PANTHER" id="PTHR37937:SF1">
    <property type="entry name" value="CONJUGATIVE TRANSFER: DNA TRANSPORT"/>
    <property type="match status" value="1"/>
</dbReference>
<keyword evidence="5" id="KW-1133">Transmembrane helix</keyword>